<organism evidence="1 2">
    <name type="scientific">Aegilops tauschii subsp. strangulata</name>
    <name type="common">Goatgrass</name>
    <dbReference type="NCBI Taxonomy" id="200361"/>
    <lineage>
        <taxon>Eukaryota</taxon>
        <taxon>Viridiplantae</taxon>
        <taxon>Streptophyta</taxon>
        <taxon>Embryophyta</taxon>
        <taxon>Tracheophyta</taxon>
        <taxon>Spermatophyta</taxon>
        <taxon>Magnoliopsida</taxon>
        <taxon>Liliopsida</taxon>
        <taxon>Poales</taxon>
        <taxon>Poaceae</taxon>
        <taxon>BOP clade</taxon>
        <taxon>Pooideae</taxon>
        <taxon>Triticodae</taxon>
        <taxon>Triticeae</taxon>
        <taxon>Triticinae</taxon>
        <taxon>Aegilops</taxon>
    </lineage>
</organism>
<dbReference type="EnsemblPlants" id="AET3Gv21026400.20">
    <property type="protein sequence ID" value="AET3Gv21026400.20"/>
    <property type="gene ID" value="AET3Gv21026400"/>
</dbReference>
<name>A0A453GI89_AEGTS</name>
<reference evidence="1" key="3">
    <citation type="journal article" date="2017" name="Nature">
        <title>Genome sequence of the progenitor of the wheat D genome Aegilops tauschii.</title>
        <authorList>
            <person name="Luo M.C."/>
            <person name="Gu Y.Q."/>
            <person name="Puiu D."/>
            <person name="Wang H."/>
            <person name="Twardziok S.O."/>
            <person name="Deal K.R."/>
            <person name="Huo N."/>
            <person name="Zhu T."/>
            <person name="Wang L."/>
            <person name="Wang Y."/>
            <person name="McGuire P.E."/>
            <person name="Liu S."/>
            <person name="Long H."/>
            <person name="Ramasamy R.K."/>
            <person name="Rodriguez J.C."/>
            <person name="Van S.L."/>
            <person name="Yuan L."/>
            <person name="Wang Z."/>
            <person name="Xia Z."/>
            <person name="Xiao L."/>
            <person name="Anderson O.D."/>
            <person name="Ouyang S."/>
            <person name="Liang Y."/>
            <person name="Zimin A.V."/>
            <person name="Pertea G."/>
            <person name="Qi P."/>
            <person name="Bennetzen J.L."/>
            <person name="Dai X."/>
            <person name="Dawson M.W."/>
            <person name="Muller H.G."/>
            <person name="Kugler K."/>
            <person name="Rivarola-Duarte L."/>
            <person name="Spannagl M."/>
            <person name="Mayer K.F.X."/>
            <person name="Lu F.H."/>
            <person name="Bevan M.W."/>
            <person name="Leroy P."/>
            <person name="Li P."/>
            <person name="You F.M."/>
            <person name="Sun Q."/>
            <person name="Liu Z."/>
            <person name="Lyons E."/>
            <person name="Wicker T."/>
            <person name="Salzberg S.L."/>
            <person name="Devos K.M."/>
            <person name="Dvorak J."/>
        </authorList>
    </citation>
    <scope>NUCLEOTIDE SEQUENCE [LARGE SCALE GENOMIC DNA]</scope>
    <source>
        <strain evidence="1">cv. AL8/78</strain>
    </source>
</reference>
<reference evidence="2" key="1">
    <citation type="journal article" date="2014" name="Science">
        <title>Ancient hybridizations among the ancestral genomes of bread wheat.</title>
        <authorList>
            <consortium name="International Wheat Genome Sequencing Consortium,"/>
            <person name="Marcussen T."/>
            <person name="Sandve S.R."/>
            <person name="Heier L."/>
            <person name="Spannagl M."/>
            <person name="Pfeifer M."/>
            <person name="Jakobsen K.S."/>
            <person name="Wulff B.B."/>
            <person name="Steuernagel B."/>
            <person name="Mayer K.F."/>
            <person name="Olsen O.A."/>
        </authorList>
    </citation>
    <scope>NUCLEOTIDE SEQUENCE [LARGE SCALE GENOMIC DNA]</scope>
    <source>
        <strain evidence="2">cv. AL8/78</strain>
    </source>
</reference>
<reference evidence="1" key="5">
    <citation type="journal article" date="2021" name="G3 (Bethesda)">
        <title>Aegilops tauschii genome assembly Aet v5.0 features greater sequence contiguity and improved annotation.</title>
        <authorList>
            <person name="Wang L."/>
            <person name="Zhu T."/>
            <person name="Rodriguez J.C."/>
            <person name="Deal K.R."/>
            <person name="Dubcovsky J."/>
            <person name="McGuire P.E."/>
            <person name="Lux T."/>
            <person name="Spannagl M."/>
            <person name="Mayer K.F.X."/>
            <person name="Baldrich P."/>
            <person name="Meyers B.C."/>
            <person name="Huo N."/>
            <person name="Gu Y.Q."/>
            <person name="Zhou H."/>
            <person name="Devos K.M."/>
            <person name="Bennetzen J.L."/>
            <person name="Unver T."/>
            <person name="Budak H."/>
            <person name="Gulick P.J."/>
            <person name="Galiba G."/>
            <person name="Kalapos B."/>
            <person name="Nelson D.R."/>
            <person name="Li P."/>
            <person name="You F.M."/>
            <person name="Luo M.C."/>
            <person name="Dvorak J."/>
        </authorList>
    </citation>
    <scope>NUCLEOTIDE SEQUENCE [LARGE SCALE GENOMIC DNA]</scope>
    <source>
        <strain evidence="1">cv. AL8/78</strain>
    </source>
</reference>
<reference evidence="2" key="2">
    <citation type="journal article" date="2017" name="Nat. Plants">
        <title>The Aegilops tauschii genome reveals multiple impacts of transposons.</title>
        <authorList>
            <person name="Zhao G."/>
            <person name="Zou C."/>
            <person name="Li K."/>
            <person name="Wang K."/>
            <person name="Li T."/>
            <person name="Gao L."/>
            <person name="Zhang X."/>
            <person name="Wang H."/>
            <person name="Yang Z."/>
            <person name="Liu X."/>
            <person name="Jiang W."/>
            <person name="Mao L."/>
            <person name="Kong X."/>
            <person name="Jiao Y."/>
            <person name="Jia J."/>
        </authorList>
    </citation>
    <scope>NUCLEOTIDE SEQUENCE [LARGE SCALE GENOMIC DNA]</scope>
    <source>
        <strain evidence="2">cv. AL8/78</strain>
    </source>
</reference>
<proteinExistence type="predicted"/>
<dbReference type="Proteomes" id="UP000015105">
    <property type="component" value="Chromosome 3D"/>
</dbReference>
<sequence length="48" mass="5383">ELFAKRFWVSEIPCDNLGVMSSNLIMFGLQSIASSLYLTVLSLQEMSI</sequence>
<evidence type="ECO:0000313" key="1">
    <source>
        <dbReference type="EnsemblPlants" id="AET3Gv21026400.20"/>
    </source>
</evidence>
<reference evidence="1" key="4">
    <citation type="submission" date="2019-03" db="UniProtKB">
        <authorList>
            <consortium name="EnsemblPlants"/>
        </authorList>
    </citation>
    <scope>IDENTIFICATION</scope>
</reference>
<accession>A0A453GI89</accession>
<evidence type="ECO:0000313" key="2">
    <source>
        <dbReference type="Proteomes" id="UP000015105"/>
    </source>
</evidence>
<protein>
    <submittedName>
        <fullName evidence="1">Uncharacterized protein</fullName>
    </submittedName>
</protein>
<keyword evidence="2" id="KW-1185">Reference proteome</keyword>
<dbReference type="Gramene" id="AET3Gv21026400.20">
    <property type="protein sequence ID" value="AET3Gv21026400.20"/>
    <property type="gene ID" value="AET3Gv21026400"/>
</dbReference>
<dbReference type="AlphaFoldDB" id="A0A453GI89"/>